<reference evidence="2" key="1">
    <citation type="submission" date="2023-10" db="EMBL/GenBank/DDBJ databases">
        <authorList>
            <person name="Chen Y."/>
            <person name="Shah S."/>
            <person name="Dougan E. K."/>
            <person name="Thang M."/>
            <person name="Chan C."/>
        </authorList>
    </citation>
    <scope>NUCLEOTIDE SEQUENCE [LARGE SCALE GENOMIC DNA]</scope>
</reference>
<feature type="region of interest" description="Disordered" evidence="1">
    <location>
        <begin position="1"/>
        <end position="56"/>
    </location>
</feature>
<name>A0ABN9Y121_9DINO</name>
<dbReference type="SUPFAM" id="SSF48403">
    <property type="entry name" value="Ankyrin repeat"/>
    <property type="match status" value="1"/>
</dbReference>
<dbReference type="Proteomes" id="UP001189429">
    <property type="component" value="Unassembled WGS sequence"/>
</dbReference>
<dbReference type="EMBL" id="CAUYUJ010021392">
    <property type="protein sequence ID" value="CAK0904384.1"/>
    <property type="molecule type" value="Genomic_DNA"/>
</dbReference>
<feature type="compositionally biased region" description="Low complexity" evidence="1">
    <location>
        <begin position="721"/>
        <end position="732"/>
    </location>
</feature>
<organism evidence="2 3">
    <name type="scientific">Prorocentrum cordatum</name>
    <dbReference type="NCBI Taxonomy" id="2364126"/>
    <lineage>
        <taxon>Eukaryota</taxon>
        <taxon>Sar</taxon>
        <taxon>Alveolata</taxon>
        <taxon>Dinophyceae</taxon>
        <taxon>Prorocentrales</taxon>
        <taxon>Prorocentraceae</taxon>
        <taxon>Prorocentrum</taxon>
    </lineage>
</organism>
<evidence type="ECO:0000313" key="3">
    <source>
        <dbReference type="Proteomes" id="UP001189429"/>
    </source>
</evidence>
<gene>
    <name evidence="2" type="ORF">PCOR1329_LOCUS80420</name>
</gene>
<comment type="caution">
    <text evidence="2">The sequence shown here is derived from an EMBL/GenBank/DDBJ whole genome shotgun (WGS) entry which is preliminary data.</text>
</comment>
<dbReference type="InterPro" id="IPR036770">
    <property type="entry name" value="Ankyrin_rpt-contain_sf"/>
</dbReference>
<accession>A0ABN9Y121</accession>
<feature type="region of interest" description="Disordered" evidence="1">
    <location>
        <begin position="721"/>
        <end position="778"/>
    </location>
</feature>
<feature type="region of interest" description="Disordered" evidence="1">
    <location>
        <begin position="78"/>
        <end position="148"/>
    </location>
</feature>
<protein>
    <submittedName>
        <fullName evidence="2">Uncharacterized protein</fullName>
    </submittedName>
</protein>
<keyword evidence="3" id="KW-1185">Reference proteome</keyword>
<feature type="compositionally biased region" description="Basic residues" evidence="1">
    <location>
        <begin position="733"/>
        <end position="769"/>
    </location>
</feature>
<evidence type="ECO:0000313" key="2">
    <source>
        <dbReference type="EMBL" id="CAK0904384.1"/>
    </source>
</evidence>
<feature type="compositionally biased region" description="Low complexity" evidence="1">
    <location>
        <begin position="1"/>
        <end position="11"/>
    </location>
</feature>
<evidence type="ECO:0000256" key="1">
    <source>
        <dbReference type="SAM" id="MobiDB-lite"/>
    </source>
</evidence>
<feature type="compositionally biased region" description="Low complexity" evidence="1">
    <location>
        <begin position="127"/>
        <end position="141"/>
    </location>
</feature>
<proteinExistence type="predicted"/>
<dbReference type="Gene3D" id="1.25.40.20">
    <property type="entry name" value="Ankyrin repeat-containing domain"/>
    <property type="match status" value="1"/>
</dbReference>
<sequence>MAAAAVVAEEAGQSAPSPFSDATDATIDAAGAMAPDTEPASPASTSGGAFDDFGASGSHRLASRVSAEELLAASEGLAAASGDVRGAPRRRDGEDGLPSARHPADAGADMSSSSYFGTHVKRPPPATDRAAPERGAAAQRASPALVQDPFPKAREAVLMDRLADASHEVWGLRSAVGEAMGRTQVRPLEVQQILQAAEGVLARTRLSEAELEQVGWPSQAIRQMRDALSCLEVWERCEEGAKQAIANEQAALPALTGALEQVMAGWCQLCRLQGGALRLDVGLERRATSAGPMVSALLDKAMGLLRGAPDVVAARRLEALLQRGTRQRELQGFSVAIGAAQHLQEIGDLASGISAEAVGSRPGQARGARLAVPELLWKAVMDGDSRTVQAVIQHGGLVSGRAEDPQGHTVFWDALAFQRVDVALLLLRHFPPGTSYGVCLGEQHQRSGNSLLHLAAGLANFTSNAEALFAALFDQVPDGLKAHRNKRGQTIAHTAASRPNFWVLRFLAARSFDSLLVAEDNEGLTPCQMLESAMDSLGVPDLLQPLDASASRMPSWCPLRSFQPLAAGQRPPLSDAVVTVDDAARGRVDFHVHPSSWPRAPPCGTGCCSAQRCQMVREARAVPSCWRWTTSSAAAPRWRCSPCASCTRETRTAPSGATRACCCSCCASARRVGCRRPCPRWRWTRCASTSTCPRWRGSCCARSSPRARPGCTCLCRTARTSPAASSAGTPSGRLRRRTTARGSSRRPSPRWSRRGRRARSATRGRRPRRPLPWLPAAS</sequence>
<feature type="compositionally biased region" description="Low complexity" evidence="1">
    <location>
        <begin position="21"/>
        <end position="36"/>
    </location>
</feature>